<name>A0ACB8H6M7_PSICU</name>
<keyword evidence="2" id="KW-1185">Reference proteome</keyword>
<accession>A0ACB8H6M7</accession>
<dbReference type="EMBL" id="JAFIQS020000004">
    <property type="protein sequence ID" value="KAH9483317.1"/>
    <property type="molecule type" value="Genomic_DNA"/>
</dbReference>
<evidence type="ECO:0000313" key="2">
    <source>
        <dbReference type="Proteomes" id="UP000664032"/>
    </source>
</evidence>
<dbReference type="Proteomes" id="UP000664032">
    <property type="component" value="Unassembled WGS sequence"/>
</dbReference>
<evidence type="ECO:0000313" key="1">
    <source>
        <dbReference type="EMBL" id="KAH9483317.1"/>
    </source>
</evidence>
<proteinExistence type="predicted"/>
<organism evidence="1 2">
    <name type="scientific">Psilocybe cubensis</name>
    <name type="common">Psychedelic mushroom</name>
    <name type="synonym">Stropharia cubensis</name>
    <dbReference type="NCBI Taxonomy" id="181762"/>
    <lineage>
        <taxon>Eukaryota</taxon>
        <taxon>Fungi</taxon>
        <taxon>Dikarya</taxon>
        <taxon>Basidiomycota</taxon>
        <taxon>Agaricomycotina</taxon>
        <taxon>Agaricomycetes</taxon>
        <taxon>Agaricomycetidae</taxon>
        <taxon>Agaricales</taxon>
        <taxon>Agaricineae</taxon>
        <taxon>Strophariaceae</taxon>
        <taxon>Psilocybe</taxon>
    </lineage>
</organism>
<gene>
    <name evidence="1" type="ORF">JR316_0005423</name>
</gene>
<reference evidence="1" key="1">
    <citation type="submission" date="2021-10" db="EMBL/GenBank/DDBJ databases">
        <title>Psilocybe cubensis genome.</title>
        <authorList>
            <person name="Mckernan K.J."/>
            <person name="Crawford S."/>
            <person name="Trippe A."/>
            <person name="Kane L.T."/>
            <person name="Mclaughlin S."/>
        </authorList>
    </citation>
    <scope>NUCLEOTIDE SEQUENCE</scope>
    <source>
        <strain evidence="1">MGC-MH-2018</strain>
    </source>
</reference>
<sequence>MDPSLAIQVRRLASQSLDVANQWKRQAMLVLHREKDANVIHLRNVHGGYGNQGLSGISANAMGHAT</sequence>
<protein>
    <submittedName>
        <fullName evidence="1">Uncharacterized protein</fullName>
    </submittedName>
</protein>
<comment type="caution">
    <text evidence="1">The sequence shown here is derived from an EMBL/GenBank/DDBJ whole genome shotgun (WGS) entry which is preliminary data.</text>
</comment>